<name>A0A545VPR1_9HYPO</name>
<accession>A0A545VPR1</accession>
<evidence type="ECO:0000313" key="2">
    <source>
        <dbReference type="EMBL" id="TQV91758.1"/>
    </source>
</evidence>
<reference evidence="2 3" key="1">
    <citation type="journal article" date="2019" name="Appl. Microbiol. Biotechnol.">
        <title>Genome sequence of Isaria javanica and comparative genome analysis insights into family S53 peptidase evolution in fungal entomopathogens.</title>
        <authorList>
            <person name="Lin R."/>
            <person name="Zhang X."/>
            <person name="Xin B."/>
            <person name="Zou M."/>
            <person name="Gao Y."/>
            <person name="Qin F."/>
            <person name="Hu Q."/>
            <person name="Xie B."/>
            <person name="Cheng X."/>
        </authorList>
    </citation>
    <scope>NUCLEOTIDE SEQUENCE [LARGE SCALE GENOMIC DNA]</scope>
    <source>
        <strain evidence="2 3">IJ1G</strain>
    </source>
</reference>
<keyword evidence="3" id="KW-1185">Reference proteome</keyword>
<comment type="caution">
    <text evidence="2">The sequence shown here is derived from an EMBL/GenBank/DDBJ whole genome shotgun (WGS) entry which is preliminary data.</text>
</comment>
<dbReference type="EMBL" id="SPUK01000017">
    <property type="protein sequence ID" value="TQV91758.1"/>
    <property type="molecule type" value="Genomic_DNA"/>
</dbReference>
<proteinExistence type="predicted"/>
<gene>
    <name evidence="2" type="ORF">IF1G_09343</name>
</gene>
<sequence>MSSPLAFIMDDHTLMDDYLSGNDSASDSPPARQGSPARDVPVASDSIWGSGHTVQRPHTQIHRRCGACQMPFHQYDRMVAITRRGGRLQIYDAQTATARPFAKQWYKVQATFCKLLGCATCQSSDESATIHIDCFKLFVKECAAPDKIHRLWLASVVMDPWLQCRDTALPYNFEERMSSQDAARAWGIPMAERLPPEICLLILGQTRDSLFTKYIAVMSRARELSHSAPPSQPPVFVALTDIKYWFRGMAWPIQGAEETEDDLIRVTIDSSGIQQIERLDKIGEPLHSTHLRKLYVVEESHKLQSVTASLLGGHCRLTVPDRVKLILWDNPMPLKLYAPLCLPREHGFTRFSSIDTTSCFGLTFFFHVGHIVAVHPHLDTSWDRDARRTFESLPLMHQKAVLWLYVPFPDGEEIQGYCLRNRKTKEEDQCIGPCLALYMKLQGIIELGYRYPLADEYTICRTRKRPFLVHNLRTGYLLPHPQMNEQEQLSGVAVGATYPGYLQHKIADPTEQERLDRPYRPLRYEIYSTARLEMVRLAEVYTDPKTQCCRGIMFYYNCGKRRAVGECRIGVDNVRSCASPTHFMT</sequence>
<evidence type="ECO:0000313" key="3">
    <source>
        <dbReference type="Proteomes" id="UP000315783"/>
    </source>
</evidence>
<protein>
    <submittedName>
        <fullName evidence="2">Uncharacterized protein</fullName>
    </submittedName>
</protein>
<dbReference type="Proteomes" id="UP000315783">
    <property type="component" value="Unassembled WGS sequence"/>
</dbReference>
<feature type="region of interest" description="Disordered" evidence="1">
    <location>
        <begin position="19"/>
        <end position="54"/>
    </location>
</feature>
<dbReference type="OrthoDB" id="4763081at2759"/>
<dbReference type="STRING" id="43265.A0A545VPR1"/>
<evidence type="ECO:0000256" key="1">
    <source>
        <dbReference type="SAM" id="MobiDB-lite"/>
    </source>
</evidence>
<organism evidence="2 3">
    <name type="scientific">Cordyceps javanica</name>
    <dbReference type="NCBI Taxonomy" id="43265"/>
    <lineage>
        <taxon>Eukaryota</taxon>
        <taxon>Fungi</taxon>
        <taxon>Dikarya</taxon>
        <taxon>Ascomycota</taxon>
        <taxon>Pezizomycotina</taxon>
        <taxon>Sordariomycetes</taxon>
        <taxon>Hypocreomycetidae</taxon>
        <taxon>Hypocreales</taxon>
        <taxon>Cordycipitaceae</taxon>
        <taxon>Cordyceps</taxon>
    </lineage>
</organism>
<dbReference type="AlphaFoldDB" id="A0A545VPR1"/>